<keyword evidence="12" id="KW-1185">Reference proteome</keyword>
<evidence type="ECO:0000256" key="1">
    <source>
        <dbReference type="ARBA" id="ARBA00004429"/>
    </source>
</evidence>
<feature type="domain" description="Tripartite ATP-independent periplasmic transporters DctQ component" evidence="10">
    <location>
        <begin position="43"/>
        <end position="170"/>
    </location>
</feature>
<keyword evidence="3" id="KW-1003">Cell membrane</keyword>
<organism evidence="11 12">
    <name type="scientific">Thauera mechernichensis</name>
    <dbReference type="NCBI Taxonomy" id="82788"/>
    <lineage>
        <taxon>Bacteria</taxon>
        <taxon>Pseudomonadati</taxon>
        <taxon>Pseudomonadota</taxon>
        <taxon>Betaproteobacteria</taxon>
        <taxon>Rhodocyclales</taxon>
        <taxon>Zoogloeaceae</taxon>
        <taxon>Thauera</taxon>
    </lineage>
</organism>
<evidence type="ECO:0000259" key="10">
    <source>
        <dbReference type="Pfam" id="PF04290"/>
    </source>
</evidence>
<protein>
    <recommendedName>
        <fullName evidence="9">TRAP transporter small permease protein</fullName>
    </recommendedName>
</protein>
<evidence type="ECO:0000256" key="2">
    <source>
        <dbReference type="ARBA" id="ARBA00022448"/>
    </source>
</evidence>
<evidence type="ECO:0000256" key="3">
    <source>
        <dbReference type="ARBA" id="ARBA00022475"/>
    </source>
</evidence>
<comment type="caution">
    <text evidence="11">The sequence shown here is derived from an EMBL/GenBank/DDBJ whole genome shotgun (WGS) entry which is preliminary data.</text>
</comment>
<dbReference type="Proteomes" id="UP001597158">
    <property type="component" value="Unassembled WGS sequence"/>
</dbReference>
<keyword evidence="2 9" id="KW-0813">Transport</keyword>
<evidence type="ECO:0000256" key="7">
    <source>
        <dbReference type="ARBA" id="ARBA00023136"/>
    </source>
</evidence>
<reference evidence="12" key="1">
    <citation type="journal article" date="2019" name="Int. J. Syst. Evol. Microbiol.">
        <title>The Global Catalogue of Microorganisms (GCM) 10K type strain sequencing project: providing services to taxonomists for standard genome sequencing and annotation.</title>
        <authorList>
            <consortium name="The Broad Institute Genomics Platform"/>
            <consortium name="The Broad Institute Genome Sequencing Center for Infectious Disease"/>
            <person name="Wu L."/>
            <person name="Ma J."/>
        </authorList>
    </citation>
    <scope>NUCLEOTIDE SEQUENCE [LARGE SCALE GENOMIC DNA]</scope>
    <source>
        <strain evidence="12">CCUG 48884</strain>
    </source>
</reference>
<accession>A0ABW3WED9</accession>
<sequence>MAEVIPQLDDQRDPGPRDPVGHFLFAWSQLSALGGAVLLFAACGVSVYSVLGRWLFDAPVLGDVELVQMACALAIAACLPYAQMKNAHVIVDFFTHNASARVRRVLDRIASVVLALGAAVIAWRSFVGAWEASQTGESTMILGWPLWWSYLTLGPGFLLLALTALYTAWKGQMHNEVGEQ</sequence>
<dbReference type="RefSeq" id="WP_002930476.1">
    <property type="nucleotide sequence ID" value="NZ_JARQZE010000016.1"/>
</dbReference>
<evidence type="ECO:0000256" key="4">
    <source>
        <dbReference type="ARBA" id="ARBA00022519"/>
    </source>
</evidence>
<comment type="subunit">
    <text evidence="9">The complex comprises the extracytoplasmic solute receptor protein and the two transmembrane proteins.</text>
</comment>
<dbReference type="Pfam" id="PF04290">
    <property type="entry name" value="DctQ"/>
    <property type="match status" value="1"/>
</dbReference>
<evidence type="ECO:0000313" key="11">
    <source>
        <dbReference type="EMBL" id="MFD1263615.1"/>
    </source>
</evidence>
<evidence type="ECO:0000256" key="9">
    <source>
        <dbReference type="RuleBase" id="RU369079"/>
    </source>
</evidence>
<feature type="transmembrane region" description="Helical" evidence="9">
    <location>
        <begin position="105"/>
        <end position="126"/>
    </location>
</feature>
<evidence type="ECO:0000256" key="8">
    <source>
        <dbReference type="ARBA" id="ARBA00038436"/>
    </source>
</evidence>
<feature type="transmembrane region" description="Helical" evidence="9">
    <location>
        <begin position="146"/>
        <end position="169"/>
    </location>
</feature>
<dbReference type="PANTHER" id="PTHR35011">
    <property type="entry name" value="2,3-DIKETO-L-GULONATE TRAP TRANSPORTER SMALL PERMEASE PROTEIN YIAM"/>
    <property type="match status" value="1"/>
</dbReference>
<comment type="caution">
    <text evidence="9">Lacks conserved residue(s) required for the propagation of feature annotation.</text>
</comment>
<dbReference type="InterPro" id="IPR007387">
    <property type="entry name" value="TRAP_DctQ"/>
</dbReference>
<evidence type="ECO:0000256" key="6">
    <source>
        <dbReference type="ARBA" id="ARBA00022989"/>
    </source>
</evidence>
<feature type="transmembrane region" description="Helical" evidence="9">
    <location>
        <begin position="30"/>
        <end position="51"/>
    </location>
</feature>
<gene>
    <name evidence="11" type="ORF">ACFQ4M_08450</name>
</gene>
<comment type="function">
    <text evidence="9">Part of the tripartite ATP-independent periplasmic (TRAP) transport system.</text>
</comment>
<comment type="subcellular location">
    <subcellularLocation>
        <location evidence="1 9">Cell inner membrane</location>
        <topology evidence="1 9">Multi-pass membrane protein</topology>
    </subcellularLocation>
</comment>
<dbReference type="EMBL" id="JBHTMC010000014">
    <property type="protein sequence ID" value="MFD1263615.1"/>
    <property type="molecule type" value="Genomic_DNA"/>
</dbReference>
<evidence type="ECO:0000313" key="12">
    <source>
        <dbReference type="Proteomes" id="UP001597158"/>
    </source>
</evidence>
<dbReference type="InterPro" id="IPR055348">
    <property type="entry name" value="DctQ"/>
</dbReference>
<keyword evidence="5 9" id="KW-0812">Transmembrane</keyword>
<dbReference type="PANTHER" id="PTHR35011:SF10">
    <property type="entry name" value="TRAP TRANSPORTER SMALL PERMEASE PROTEIN"/>
    <property type="match status" value="1"/>
</dbReference>
<proteinExistence type="inferred from homology"/>
<evidence type="ECO:0000256" key="5">
    <source>
        <dbReference type="ARBA" id="ARBA00022692"/>
    </source>
</evidence>
<name>A0ABW3WED9_9RHOO</name>
<comment type="similarity">
    <text evidence="8 9">Belongs to the TRAP transporter small permease family.</text>
</comment>
<keyword evidence="6 9" id="KW-1133">Transmembrane helix</keyword>
<keyword evidence="4 9" id="KW-0997">Cell inner membrane</keyword>
<keyword evidence="7 9" id="KW-0472">Membrane</keyword>